<dbReference type="PANTHER" id="PTHR36978">
    <property type="entry name" value="P-LOOP CONTAINING NUCLEOTIDE TRIPHOSPHATE HYDROLASE"/>
    <property type="match status" value="1"/>
</dbReference>
<dbReference type="SUPFAM" id="SSF52540">
    <property type="entry name" value="P-loop containing nucleoside triphosphate hydrolases"/>
    <property type="match status" value="1"/>
</dbReference>
<evidence type="ECO:0008006" key="3">
    <source>
        <dbReference type="Google" id="ProtNLM"/>
    </source>
</evidence>
<dbReference type="Proteomes" id="UP001209540">
    <property type="component" value="Unassembled WGS sequence"/>
</dbReference>
<comment type="caution">
    <text evidence="1">The sequence shown here is derived from an EMBL/GenBank/DDBJ whole genome shotgun (WGS) entry which is preliminary data.</text>
</comment>
<dbReference type="Pfam" id="PF17784">
    <property type="entry name" value="Sulfotransfer_4"/>
    <property type="match status" value="1"/>
</dbReference>
<evidence type="ECO:0000313" key="1">
    <source>
        <dbReference type="EMBL" id="KAI9243542.1"/>
    </source>
</evidence>
<dbReference type="PANTHER" id="PTHR36978:SF4">
    <property type="entry name" value="P-LOOP CONTAINING NUCLEOSIDE TRIPHOSPHATE HYDROLASE PROTEIN"/>
    <property type="match status" value="1"/>
</dbReference>
<accession>A0AAD5P779</accession>
<protein>
    <recommendedName>
        <fullName evidence="3">P-loop containing nucleoside triphosphate hydrolase protein</fullName>
    </recommendedName>
</protein>
<reference evidence="1" key="1">
    <citation type="journal article" date="2022" name="IScience">
        <title>Evolution of zygomycete secretomes and the origins of terrestrial fungal ecologies.</title>
        <authorList>
            <person name="Chang Y."/>
            <person name="Wang Y."/>
            <person name="Mondo S."/>
            <person name="Ahrendt S."/>
            <person name="Andreopoulos W."/>
            <person name="Barry K."/>
            <person name="Beard J."/>
            <person name="Benny G.L."/>
            <person name="Blankenship S."/>
            <person name="Bonito G."/>
            <person name="Cuomo C."/>
            <person name="Desiro A."/>
            <person name="Gervers K.A."/>
            <person name="Hundley H."/>
            <person name="Kuo A."/>
            <person name="LaButti K."/>
            <person name="Lang B.F."/>
            <person name="Lipzen A."/>
            <person name="O'Donnell K."/>
            <person name="Pangilinan J."/>
            <person name="Reynolds N."/>
            <person name="Sandor L."/>
            <person name="Smith M.E."/>
            <person name="Tsang A."/>
            <person name="Grigoriev I.V."/>
            <person name="Stajich J.E."/>
            <person name="Spatafora J.W."/>
        </authorList>
    </citation>
    <scope>NUCLEOTIDE SEQUENCE</scope>
    <source>
        <strain evidence="1">RSA 2281</strain>
    </source>
</reference>
<name>A0AAD5P779_9FUNG</name>
<keyword evidence="2" id="KW-1185">Reference proteome</keyword>
<dbReference type="EMBL" id="JAIXMP010000070">
    <property type="protein sequence ID" value="KAI9243542.1"/>
    <property type="molecule type" value="Genomic_DNA"/>
</dbReference>
<dbReference type="InterPro" id="IPR040632">
    <property type="entry name" value="Sulfotransfer_4"/>
</dbReference>
<organism evidence="1 2">
    <name type="scientific">Phascolomyces articulosus</name>
    <dbReference type="NCBI Taxonomy" id="60185"/>
    <lineage>
        <taxon>Eukaryota</taxon>
        <taxon>Fungi</taxon>
        <taxon>Fungi incertae sedis</taxon>
        <taxon>Mucoromycota</taxon>
        <taxon>Mucoromycotina</taxon>
        <taxon>Mucoromycetes</taxon>
        <taxon>Mucorales</taxon>
        <taxon>Lichtheimiaceae</taxon>
        <taxon>Phascolomyces</taxon>
    </lineage>
</organism>
<dbReference type="AlphaFoldDB" id="A0AAD5P779"/>
<proteinExistence type="predicted"/>
<sequence length="202" mass="23144">MAPLKVIGAAYSRTGTDSLRTALNMLGYTTHHMRNIIAGNGHPELFEEAYDHPGKDIDWDKMYEGWDAAVDSPTVCFVRPLIEKYPDAKVILIERDADCWYASVKNTILEYNSVNMDGYNEYGQAVHRMTRKVWLDGAFLNGEFENEPEKVKAKYKAHNAWVKEFVPKDRLLALNLDEGIRFEEICAFLDKPVPAEPYPRIN</sequence>
<dbReference type="Gene3D" id="3.40.50.300">
    <property type="entry name" value="P-loop containing nucleotide triphosphate hydrolases"/>
    <property type="match status" value="1"/>
</dbReference>
<reference evidence="1" key="2">
    <citation type="submission" date="2023-02" db="EMBL/GenBank/DDBJ databases">
        <authorList>
            <consortium name="DOE Joint Genome Institute"/>
            <person name="Mondo S.J."/>
            <person name="Chang Y."/>
            <person name="Wang Y."/>
            <person name="Ahrendt S."/>
            <person name="Andreopoulos W."/>
            <person name="Barry K."/>
            <person name="Beard J."/>
            <person name="Benny G.L."/>
            <person name="Blankenship S."/>
            <person name="Bonito G."/>
            <person name="Cuomo C."/>
            <person name="Desiro A."/>
            <person name="Gervers K.A."/>
            <person name="Hundley H."/>
            <person name="Kuo A."/>
            <person name="LaButti K."/>
            <person name="Lang B.F."/>
            <person name="Lipzen A."/>
            <person name="O'Donnell K."/>
            <person name="Pangilinan J."/>
            <person name="Reynolds N."/>
            <person name="Sandor L."/>
            <person name="Smith M.W."/>
            <person name="Tsang A."/>
            <person name="Grigoriev I.V."/>
            <person name="Stajich J.E."/>
            <person name="Spatafora J.W."/>
        </authorList>
    </citation>
    <scope>NUCLEOTIDE SEQUENCE</scope>
    <source>
        <strain evidence="1">RSA 2281</strain>
    </source>
</reference>
<dbReference type="InterPro" id="IPR027417">
    <property type="entry name" value="P-loop_NTPase"/>
</dbReference>
<evidence type="ECO:0000313" key="2">
    <source>
        <dbReference type="Proteomes" id="UP001209540"/>
    </source>
</evidence>
<gene>
    <name evidence="1" type="ORF">BDA99DRAFT_418578</name>
</gene>
<feature type="non-terminal residue" evidence="1">
    <location>
        <position position="202"/>
    </location>
</feature>